<evidence type="ECO:0000313" key="2">
    <source>
        <dbReference type="EMBL" id="KAF1991315.1"/>
    </source>
</evidence>
<dbReference type="Gene3D" id="3.40.50.1820">
    <property type="entry name" value="alpha/beta hydrolase"/>
    <property type="match status" value="1"/>
</dbReference>
<dbReference type="SUPFAM" id="SSF53474">
    <property type="entry name" value="alpha/beta-Hydrolases"/>
    <property type="match status" value="1"/>
</dbReference>
<dbReference type="Pfam" id="PF07859">
    <property type="entry name" value="Abhydrolase_3"/>
    <property type="match status" value="1"/>
</dbReference>
<name>A0A6G1HDS6_9PEZI</name>
<dbReference type="AlphaFoldDB" id="A0A6G1HDS6"/>
<evidence type="ECO:0000259" key="1">
    <source>
        <dbReference type="Pfam" id="PF07859"/>
    </source>
</evidence>
<dbReference type="InterPro" id="IPR013094">
    <property type="entry name" value="AB_hydrolase_3"/>
</dbReference>
<dbReference type="EMBL" id="ML977139">
    <property type="protein sequence ID" value="KAF1991315.1"/>
    <property type="molecule type" value="Genomic_DNA"/>
</dbReference>
<sequence length="270" mass="30182">MLDFSEQESAVIVSPEYRLLPEATGHDIIADLEDFWKWLAQDLPNEISRMVRAEKELDLHKVAITGESAGAYLAVQSCLIPRLIQSNIHVCAVLLQSPMIDLGSDHYSAYPTTTRRIKDHPQFPRDLVTDHLKNLPQGRVVTSADPSTTLRNPLGATMLQQGLFGWRLGDDGSGVCYPFSNLEMMGYAQVVSMGSITSPAVWALHSWQDTVISVEGCINFCRRLKQLFPATPLLLDIGDGEHGFDEQFDMETPMIQRGLEFVKEYWTGAD</sequence>
<dbReference type="Proteomes" id="UP000800041">
    <property type="component" value="Unassembled WGS sequence"/>
</dbReference>
<organism evidence="2 3">
    <name type="scientific">Aulographum hederae CBS 113979</name>
    <dbReference type="NCBI Taxonomy" id="1176131"/>
    <lineage>
        <taxon>Eukaryota</taxon>
        <taxon>Fungi</taxon>
        <taxon>Dikarya</taxon>
        <taxon>Ascomycota</taxon>
        <taxon>Pezizomycotina</taxon>
        <taxon>Dothideomycetes</taxon>
        <taxon>Pleosporomycetidae</taxon>
        <taxon>Aulographales</taxon>
        <taxon>Aulographaceae</taxon>
    </lineage>
</organism>
<proteinExistence type="predicted"/>
<dbReference type="InterPro" id="IPR029058">
    <property type="entry name" value="AB_hydrolase_fold"/>
</dbReference>
<feature type="domain" description="Alpha/beta hydrolase fold-3" evidence="1">
    <location>
        <begin position="6"/>
        <end position="126"/>
    </location>
</feature>
<protein>
    <recommendedName>
        <fullName evidence="1">Alpha/beta hydrolase fold-3 domain-containing protein</fullName>
    </recommendedName>
</protein>
<reference evidence="2" key="1">
    <citation type="journal article" date="2020" name="Stud. Mycol.">
        <title>101 Dothideomycetes genomes: a test case for predicting lifestyles and emergence of pathogens.</title>
        <authorList>
            <person name="Haridas S."/>
            <person name="Albert R."/>
            <person name="Binder M."/>
            <person name="Bloem J."/>
            <person name="Labutti K."/>
            <person name="Salamov A."/>
            <person name="Andreopoulos B."/>
            <person name="Baker S."/>
            <person name="Barry K."/>
            <person name="Bills G."/>
            <person name="Bluhm B."/>
            <person name="Cannon C."/>
            <person name="Castanera R."/>
            <person name="Culley D."/>
            <person name="Daum C."/>
            <person name="Ezra D."/>
            <person name="Gonzalez J."/>
            <person name="Henrissat B."/>
            <person name="Kuo A."/>
            <person name="Liang C."/>
            <person name="Lipzen A."/>
            <person name="Lutzoni F."/>
            <person name="Magnuson J."/>
            <person name="Mondo S."/>
            <person name="Nolan M."/>
            <person name="Ohm R."/>
            <person name="Pangilinan J."/>
            <person name="Park H.-J."/>
            <person name="Ramirez L."/>
            <person name="Alfaro M."/>
            <person name="Sun H."/>
            <person name="Tritt A."/>
            <person name="Yoshinaga Y."/>
            <person name="Zwiers L.-H."/>
            <person name="Turgeon B."/>
            <person name="Goodwin S."/>
            <person name="Spatafora J."/>
            <person name="Crous P."/>
            <person name="Grigoriev I."/>
        </authorList>
    </citation>
    <scope>NUCLEOTIDE SEQUENCE</scope>
    <source>
        <strain evidence="2">CBS 113979</strain>
    </source>
</reference>
<dbReference type="OrthoDB" id="19653at2759"/>
<accession>A0A6G1HDS6</accession>
<keyword evidence="3" id="KW-1185">Reference proteome</keyword>
<dbReference type="GO" id="GO:0016787">
    <property type="term" value="F:hydrolase activity"/>
    <property type="evidence" value="ECO:0007669"/>
    <property type="project" value="InterPro"/>
</dbReference>
<gene>
    <name evidence="2" type="ORF">K402DRAFT_122889</name>
</gene>
<evidence type="ECO:0000313" key="3">
    <source>
        <dbReference type="Proteomes" id="UP000800041"/>
    </source>
</evidence>